<dbReference type="PANTHER" id="PTHR23128:SF132">
    <property type="entry name" value="SERPENTINE RECEPTOR, CLASS E (EPSILON)-RELATED"/>
    <property type="match status" value="1"/>
</dbReference>
<feature type="transmembrane region" description="Helical" evidence="6">
    <location>
        <begin position="95"/>
        <end position="117"/>
    </location>
</feature>
<proteinExistence type="inferred from homology"/>
<dbReference type="PANTHER" id="PTHR23128">
    <property type="entry name" value="SERPENTINE RECEPTOR, CLASS E (EPSILON)-RELATED"/>
    <property type="match status" value="1"/>
</dbReference>
<evidence type="ECO:0000313" key="7">
    <source>
        <dbReference type="Proteomes" id="UP000887575"/>
    </source>
</evidence>
<evidence type="ECO:0000256" key="6">
    <source>
        <dbReference type="SAM" id="Phobius"/>
    </source>
</evidence>
<keyword evidence="3 6" id="KW-0812">Transmembrane</keyword>
<dbReference type="InterPro" id="IPR004151">
    <property type="entry name" value="7TM_GPCR_serpentine_rcpt_Sre"/>
</dbReference>
<accession>A0AAF3EPU1</accession>
<feature type="transmembrane region" description="Helical" evidence="6">
    <location>
        <begin position="192"/>
        <end position="213"/>
    </location>
</feature>
<dbReference type="GO" id="GO:0007606">
    <property type="term" value="P:sensory perception of chemical stimulus"/>
    <property type="evidence" value="ECO:0007669"/>
    <property type="project" value="InterPro"/>
</dbReference>
<evidence type="ECO:0000256" key="3">
    <source>
        <dbReference type="ARBA" id="ARBA00022692"/>
    </source>
</evidence>
<keyword evidence="5 6" id="KW-0472">Membrane</keyword>
<keyword evidence="4 6" id="KW-1133">Transmembrane helix</keyword>
<sequence length="270" mass="31196">MLFFLARLAANFFALMEMGSMRKSFQRAADLSSSIFYGVSVILASERLIAACFGMKYEENAISLTVPAASAFLMIIFTAYIAILSWNQYLNYFHIYSILGSFVIYSSVVSLLLPYIARRQQKTTFQKRFTGKTTLSGRIQVEENVRTAQALQLFLPFIGISSLSLLLCYISVWTITRRNFPDWFLVYGKLTIAIYYALNASQTLISMLLLLFYHKSLRTRLAMNFPNFVKVSHKLAKIHAEAKHLAMEELRMTKQEEKELYFETYKKQWS</sequence>
<feature type="transmembrane region" description="Helical" evidence="6">
    <location>
        <begin position="35"/>
        <end position="54"/>
    </location>
</feature>
<dbReference type="AlphaFoldDB" id="A0AAF3EPU1"/>
<name>A0AAF3EPU1_9BILA</name>
<evidence type="ECO:0000256" key="1">
    <source>
        <dbReference type="ARBA" id="ARBA00004141"/>
    </source>
</evidence>
<dbReference type="GO" id="GO:0016020">
    <property type="term" value="C:membrane"/>
    <property type="evidence" value="ECO:0007669"/>
    <property type="project" value="UniProtKB-SubCell"/>
</dbReference>
<protein>
    <submittedName>
        <fullName evidence="8">Uncharacterized protein</fullName>
    </submittedName>
</protein>
<dbReference type="WBParaSite" id="MBELARI_LOCUS15930">
    <property type="protein sequence ID" value="MBELARI_LOCUS15930"/>
    <property type="gene ID" value="MBELARI_LOCUS15930"/>
</dbReference>
<organism evidence="7 8">
    <name type="scientific">Mesorhabditis belari</name>
    <dbReference type="NCBI Taxonomy" id="2138241"/>
    <lineage>
        <taxon>Eukaryota</taxon>
        <taxon>Metazoa</taxon>
        <taxon>Ecdysozoa</taxon>
        <taxon>Nematoda</taxon>
        <taxon>Chromadorea</taxon>
        <taxon>Rhabditida</taxon>
        <taxon>Rhabditina</taxon>
        <taxon>Rhabditomorpha</taxon>
        <taxon>Rhabditoidea</taxon>
        <taxon>Rhabditidae</taxon>
        <taxon>Mesorhabditinae</taxon>
        <taxon>Mesorhabditis</taxon>
    </lineage>
</organism>
<dbReference type="Pfam" id="PF03125">
    <property type="entry name" value="Sre"/>
    <property type="match status" value="1"/>
</dbReference>
<evidence type="ECO:0000256" key="5">
    <source>
        <dbReference type="ARBA" id="ARBA00023136"/>
    </source>
</evidence>
<comment type="subcellular location">
    <subcellularLocation>
        <location evidence="1">Membrane</location>
        <topology evidence="1">Multi-pass membrane protein</topology>
    </subcellularLocation>
</comment>
<evidence type="ECO:0000256" key="4">
    <source>
        <dbReference type="ARBA" id="ARBA00022989"/>
    </source>
</evidence>
<feature type="transmembrane region" description="Helical" evidence="6">
    <location>
        <begin position="61"/>
        <end position="83"/>
    </location>
</feature>
<reference evidence="8" key="1">
    <citation type="submission" date="2024-02" db="UniProtKB">
        <authorList>
            <consortium name="WormBaseParasite"/>
        </authorList>
    </citation>
    <scope>IDENTIFICATION</scope>
</reference>
<evidence type="ECO:0000313" key="8">
    <source>
        <dbReference type="WBParaSite" id="MBELARI_LOCUS15930"/>
    </source>
</evidence>
<comment type="similarity">
    <text evidence="2">Belongs to the nematode receptor-like protein sre family.</text>
</comment>
<feature type="transmembrane region" description="Helical" evidence="6">
    <location>
        <begin position="153"/>
        <end position="172"/>
    </location>
</feature>
<evidence type="ECO:0000256" key="2">
    <source>
        <dbReference type="ARBA" id="ARBA00006803"/>
    </source>
</evidence>
<dbReference type="Proteomes" id="UP000887575">
    <property type="component" value="Unassembled WGS sequence"/>
</dbReference>
<keyword evidence="7" id="KW-1185">Reference proteome</keyword>